<dbReference type="Gene3D" id="1.10.3300.10">
    <property type="entry name" value="Jann2411-like domain"/>
    <property type="match status" value="1"/>
</dbReference>
<feature type="domain" description="Zinc finger CGNR" evidence="1">
    <location>
        <begin position="149"/>
        <end position="191"/>
    </location>
</feature>
<gene>
    <name evidence="2" type="ORF">DOZ80_21015</name>
</gene>
<comment type="caution">
    <text evidence="2">The sequence shown here is derived from an EMBL/GenBank/DDBJ whole genome shotgun (WGS) entry which is preliminary data.</text>
</comment>
<name>A0A327MVA1_PSEFL</name>
<dbReference type="Pfam" id="PF07336">
    <property type="entry name" value="ABATE"/>
    <property type="match status" value="1"/>
</dbReference>
<dbReference type="Pfam" id="PF11706">
    <property type="entry name" value="zf-CGNR"/>
    <property type="match status" value="1"/>
</dbReference>
<dbReference type="SUPFAM" id="SSF160904">
    <property type="entry name" value="Jann2411-like"/>
    <property type="match status" value="1"/>
</dbReference>
<dbReference type="RefSeq" id="WP_111286125.1">
    <property type="nucleotide sequence ID" value="NZ_QLIN01000010.1"/>
</dbReference>
<sequence>MSDLVTNFVLPAPLVLADHPALDLLNTRMMVEGQRRDLLNSDADVARWLEQIGFGSATEVAVGDGHLLDQMRKLRDCIESGLVARRENRVADPAALNAFLLRVVPQLVWEEAGAPVLDWFRQGDAGHQRLTRLAYAAAELLAEGDFSLVRKCESPECSLMFYDRTKSHKRRWCSMALCGNRHKVAEFRKRRQNAAD</sequence>
<evidence type="ECO:0000313" key="2">
    <source>
        <dbReference type="EMBL" id="RAI66353.1"/>
    </source>
</evidence>
<protein>
    <recommendedName>
        <fullName evidence="1">Zinc finger CGNR domain-containing protein</fullName>
    </recommendedName>
</protein>
<accession>A0A327MVA1</accession>
<dbReference type="InterPro" id="IPR021005">
    <property type="entry name" value="Znf_CGNR"/>
</dbReference>
<evidence type="ECO:0000259" key="1">
    <source>
        <dbReference type="Pfam" id="PF11706"/>
    </source>
</evidence>
<dbReference type="EMBL" id="QLIN01000010">
    <property type="protein sequence ID" value="RAI66353.1"/>
    <property type="molecule type" value="Genomic_DNA"/>
</dbReference>
<dbReference type="Proteomes" id="UP000249493">
    <property type="component" value="Unassembled WGS sequence"/>
</dbReference>
<reference evidence="2 3" key="1">
    <citation type="submission" date="2018-06" db="EMBL/GenBank/DDBJ databases">
        <authorList>
            <person name="Zhirakovskaya E."/>
        </authorList>
    </citation>
    <scope>NUCLEOTIDE SEQUENCE [LARGE SCALE GENOMIC DNA]</scope>
    <source>
        <strain evidence="2 3">LY3</strain>
    </source>
</reference>
<dbReference type="InterPro" id="IPR010852">
    <property type="entry name" value="ABATE"/>
</dbReference>
<proteinExistence type="predicted"/>
<dbReference type="PANTHER" id="PTHR35525:SF3">
    <property type="entry name" value="BLL6575 PROTEIN"/>
    <property type="match status" value="1"/>
</dbReference>
<dbReference type="PANTHER" id="PTHR35525">
    <property type="entry name" value="BLL6575 PROTEIN"/>
    <property type="match status" value="1"/>
</dbReference>
<organism evidence="2 3">
    <name type="scientific">Pseudomonas fluorescens</name>
    <dbReference type="NCBI Taxonomy" id="294"/>
    <lineage>
        <taxon>Bacteria</taxon>
        <taxon>Pseudomonadati</taxon>
        <taxon>Pseudomonadota</taxon>
        <taxon>Gammaproteobacteria</taxon>
        <taxon>Pseudomonadales</taxon>
        <taxon>Pseudomonadaceae</taxon>
        <taxon>Pseudomonas</taxon>
    </lineage>
</organism>
<evidence type="ECO:0000313" key="3">
    <source>
        <dbReference type="Proteomes" id="UP000249493"/>
    </source>
</evidence>
<dbReference type="InterPro" id="IPR023286">
    <property type="entry name" value="ABATE_dom_sf"/>
</dbReference>
<dbReference type="AlphaFoldDB" id="A0A327MVA1"/>